<evidence type="ECO:0000313" key="3">
    <source>
        <dbReference type="EMBL" id="KAF2821042.1"/>
    </source>
</evidence>
<organism evidence="3 4">
    <name type="scientific">Ophiobolus disseminans</name>
    <dbReference type="NCBI Taxonomy" id="1469910"/>
    <lineage>
        <taxon>Eukaryota</taxon>
        <taxon>Fungi</taxon>
        <taxon>Dikarya</taxon>
        <taxon>Ascomycota</taxon>
        <taxon>Pezizomycotina</taxon>
        <taxon>Dothideomycetes</taxon>
        <taxon>Pleosporomycetidae</taxon>
        <taxon>Pleosporales</taxon>
        <taxon>Pleosporineae</taxon>
        <taxon>Phaeosphaeriaceae</taxon>
        <taxon>Ophiobolus</taxon>
    </lineage>
</organism>
<keyword evidence="4" id="KW-1185">Reference proteome</keyword>
<feature type="compositionally biased region" description="Pro residues" evidence="1">
    <location>
        <begin position="1"/>
        <end position="16"/>
    </location>
</feature>
<accession>A0A6A6ZIW1</accession>
<sequence>MSPAPTPTPSTIPIPPLFESSQNTPTPHLPSAISNKYAILMITLISAAVILATVLGIVHYVRKRNARIIAARRHSPPEIVHRTQARTPDVEMAPRTNVPARPRRPESFLDKAMPPLPRVHSTVPSMYLARSSPLANNGVSAAAGMEVKPLSVFYQGRRGGTEGVGQPPVRV</sequence>
<name>A0A6A6ZIW1_9PLEO</name>
<feature type="region of interest" description="Disordered" evidence="1">
    <location>
        <begin position="94"/>
        <end position="115"/>
    </location>
</feature>
<feature type="region of interest" description="Disordered" evidence="1">
    <location>
        <begin position="1"/>
        <end position="26"/>
    </location>
</feature>
<evidence type="ECO:0000313" key="4">
    <source>
        <dbReference type="Proteomes" id="UP000799424"/>
    </source>
</evidence>
<evidence type="ECO:0000256" key="2">
    <source>
        <dbReference type="SAM" id="Phobius"/>
    </source>
</evidence>
<dbReference type="Proteomes" id="UP000799424">
    <property type="component" value="Unassembled WGS sequence"/>
</dbReference>
<gene>
    <name evidence="3" type="ORF">CC86DRAFT_459242</name>
</gene>
<feature type="transmembrane region" description="Helical" evidence="2">
    <location>
        <begin position="37"/>
        <end position="61"/>
    </location>
</feature>
<dbReference type="EMBL" id="MU006238">
    <property type="protein sequence ID" value="KAF2821042.1"/>
    <property type="molecule type" value="Genomic_DNA"/>
</dbReference>
<keyword evidence="2" id="KW-0812">Transmembrane</keyword>
<keyword evidence="2" id="KW-0472">Membrane</keyword>
<keyword evidence="2" id="KW-1133">Transmembrane helix</keyword>
<reference evidence="3" key="1">
    <citation type="journal article" date="2020" name="Stud. Mycol.">
        <title>101 Dothideomycetes genomes: a test case for predicting lifestyles and emergence of pathogens.</title>
        <authorList>
            <person name="Haridas S."/>
            <person name="Albert R."/>
            <person name="Binder M."/>
            <person name="Bloem J."/>
            <person name="Labutti K."/>
            <person name="Salamov A."/>
            <person name="Andreopoulos B."/>
            <person name="Baker S."/>
            <person name="Barry K."/>
            <person name="Bills G."/>
            <person name="Bluhm B."/>
            <person name="Cannon C."/>
            <person name="Castanera R."/>
            <person name="Culley D."/>
            <person name="Daum C."/>
            <person name="Ezra D."/>
            <person name="Gonzalez J."/>
            <person name="Henrissat B."/>
            <person name="Kuo A."/>
            <person name="Liang C."/>
            <person name="Lipzen A."/>
            <person name="Lutzoni F."/>
            <person name="Magnuson J."/>
            <person name="Mondo S."/>
            <person name="Nolan M."/>
            <person name="Ohm R."/>
            <person name="Pangilinan J."/>
            <person name="Park H.-J."/>
            <person name="Ramirez L."/>
            <person name="Alfaro M."/>
            <person name="Sun H."/>
            <person name="Tritt A."/>
            <person name="Yoshinaga Y."/>
            <person name="Zwiers L.-H."/>
            <person name="Turgeon B."/>
            <person name="Goodwin S."/>
            <person name="Spatafora J."/>
            <person name="Crous P."/>
            <person name="Grigoriev I."/>
        </authorList>
    </citation>
    <scope>NUCLEOTIDE SEQUENCE</scope>
    <source>
        <strain evidence="3">CBS 113818</strain>
    </source>
</reference>
<dbReference type="AlphaFoldDB" id="A0A6A6ZIW1"/>
<proteinExistence type="predicted"/>
<protein>
    <submittedName>
        <fullName evidence="3">Uncharacterized protein</fullName>
    </submittedName>
</protein>
<evidence type="ECO:0000256" key="1">
    <source>
        <dbReference type="SAM" id="MobiDB-lite"/>
    </source>
</evidence>